<protein>
    <submittedName>
        <fullName evidence="4">Uncharacterized protein</fullName>
    </submittedName>
</protein>
<comment type="caution">
    <text evidence="4">The sequence shown here is derived from an EMBL/GenBank/DDBJ whole genome shotgun (WGS) entry which is preliminary data.</text>
</comment>
<feature type="domain" description="Reverse transcriptase Ty1/copia-type" evidence="3">
    <location>
        <begin position="801"/>
        <end position="984"/>
    </location>
</feature>
<gene>
    <name evidence="4" type="ORF">HU200_051537</name>
</gene>
<keyword evidence="5" id="KW-1185">Reference proteome</keyword>
<evidence type="ECO:0000256" key="1">
    <source>
        <dbReference type="SAM" id="MobiDB-lite"/>
    </source>
</evidence>
<dbReference type="SUPFAM" id="SSF81383">
    <property type="entry name" value="F-box domain"/>
    <property type="match status" value="1"/>
</dbReference>
<feature type="compositionally biased region" description="Pro residues" evidence="1">
    <location>
        <begin position="702"/>
        <end position="728"/>
    </location>
</feature>
<dbReference type="SUPFAM" id="SSF56672">
    <property type="entry name" value="DNA/RNA polymerases"/>
    <property type="match status" value="1"/>
</dbReference>
<dbReference type="InterPro" id="IPR013103">
    <property type="entry name" value="RVT_2"/>
</dbReference>
<feature type="domain" description="F-box" evidence="2">
    <location>
        <begin position="19"/>
        <end position="57"/>
    </location>
</feature>
<dbReference type="EMBL" id="JACEFO010002272">
    <property type="protein sequence ID" value="KAF8669207.1"/>
    <property type="molecule type" value="Genomic_DNA"/>
</dbReference>
<dbReference type="Pfam" id="PF07727">
    <property type="entry name" value="RVT_2"/>
    <property type="match status" value="1"/>
</dbReference>
<name>A0A835AKQ0_9POAL</name>
<evidence type="ECO:0000313" key="4">
    <source>
        <dbReference type="EMBL" id="KAF8669207.1"/>
    </source>
</evidence>
<dbReference type="InterPro" id="IPR053781">
    <property type="entry name" value="F-box_AtFBL13-like"/>
</dbReference>
<feature type="compositionally biased region" description="Low complexity" evidence="1">
    <location>
        <begin position="434"/>
        <end position="444"/>
    </location>
</feature>
<evidence type="ECO:0000313" key="5">
    <source>
        <dbReference type="Proteomes" id="UP000636709"/>
    </source>
</evidence>
<dbReference type="PANTHER" id="PTHR47481:SF41">
    <property type="entry name" value="COPIA-LIKE POLYPROTEIN_RETROTRANSPOSON"/>
    <property type="match status" value="1"/>
</dbReference>
<dbReference type="PANTHER" id="PTHR47481">
    <property type="match status" value="1"/>
</dbReference>
<feature type="compositionally biased region" description="Pro residues" evidence="1">
    <location>
        <begin position="676"/>
        <end position="693"/>
    </location>
</feature>
<proteinExistence type="predicted"/>
<feature type="region of interest" description="Disordered" evidence="1">
    <location>
        <begin position="669"/>
        <end position="731"/>
    </location>
</feature>
<feature type="compositionally biased region" description="Polar residues" evidence="1">
    <location>
        <begin position="477"/>
        <end position="496"/>
    </location>
</feature>
<reference evidence="4" key="1">
    <citation type="submission" date="2020-07" db="EMBL/GenBank/DDBJ databases">
        <title>Genome sequence and genetic diversity analysis of an under-domesticated orphan crop, white fonio (Digitaria exilis).</title>
        <authorList>
            <person name="Bennetzen J.L."/>
            <person name="Chen S."/>
            <person name="Ma X."/>
            <person name="Wang X."/>
            <person name="Yssel A.E.J."/>
            <person name="Chaluvadi S.R."/>
            <person name="Johnson M."/>
            <person name="Gangashetty P."/>
            <person name="Hamidou F."/>
            <person name="Sanogo M.D."/>
            <person name="Zwaenepoel A."/>
            <person name="Wallace J."/>
            <person name="Van De Peer Y."/>
            <person name="Van Deynze A."/>
        </authorList>
    </citation>
    <scope>NUCLEOTIDE SEQUENCE</scope>
    <source>
        <tissue evidence="4">Leaves</tissue>
    </source>
</reference>
<accession>A0A835AKQ0</accession>
<sequence length="1099" mass="120443">MGDGRRGRGRPRGDGVDRISSLPDDLLHMVLLRLQSTPDAVRTSVLSRRWRRVWAQVPEISFDQDYCDRVLRLWSSSILRGIDAVVAAHSAPTLDRLAISVRRSAGDCTAALVAPWRRLASQRLTGELEIRFLPPTTYGYTKVPVRELEVPACERATVIDLDLRLHLRLAPTGSFAALRSLSIDCEHLHDGDLERAVSTHRCRRHGILAFLSGSSSHHTNPFAIAAPVPIAAASVNLINITSVILDFDDSNYAQWSTFLDNTFLKFGLIDHVDGTVDAQLCLHDAEWTQIDHCIVSWLYNTVSKGIMDTVFQPRRTAFSLWMAIRNLFLDNAMHRAVYALQEFHSLFQGDMSVTEYSRLKQLSNQLRDVGHPMSDPALVINTLRGLNSKSHNAISVIGAQRPTPSFLAVRSYLLQEERQMENRHKMEAATALMAAGSSSTAGKPSAPPASSPSFSPTKPASDKKKKRKQSDGRPRQAANTSFSQGAPPQQPWGTTYNPWTRVVQAWSMPQWRAPGTGVLGPRPGNNQALLASHQTPPSYVGTNTTMQPAAPPQLLTALQGLPAPGSSSTPVRHLTWRPTLVALPPSLPALLPLILLSVMATMPVHHTGHVAFPTLQSPRFFSTVIAPGISIRCALQAPPQHTIISRPCTPPSFGMLVSDTLAIQIRCSPHGLDIDPSPPASAPTAPPPSPPAASTPGLDIHPSPPASPTTAPPPSSPAAPVPAPPPTAPTHHMVTRAKAGIFVPNPRFAHVATDVSLPSVPTSVRTALHDPAWHAAMDEEFKALQANNTWSLVPRPPGAHRAGVDFDQTFSPIVKPAFIRAVLTVAASHDWPVHQLDVKNAFLHGHLRERVYYRVCLLTKSLYGLKQAPRAWYTRFTDHLRTIGFTATTSDTSLFVYRKGSATAYLLLYVDDIVLTASSTELMEHIVGHLHREFAMKDLGALNYFLGIHVHRTKAGLFLNQTKYAEDVLERAGMFNCKPAPTPVDTKPKSSSRDGTPASDDSFYRSIVVACIVLAIPHGMPRHATVDLRLLRLLRRLTHLLVFAMANNSEYRAVANATAECCWIRNLLHEMHIDIDKATVIYCDNISAELSLSTSAFIF</sequence>
<dbReference type="Pfam" id="PF00646">
    <property type="entry name" value="F-box"/>
    <property type="match status" value="1"/>
</dbReference>
<dbReference type="InterPro" id="IPR036047">
    <property type="entry name" value="F-box-like_dom_sf"/>
</dbReference>
<dbReference type="AlphaFoldDB" id="A0A835AKQ0"/>
<feature type="region of interest" description="Disordered" evidence="1">
    <location>
        <begin position="433"/>
        <end position="496"/>
    </location>
</feature>
<dbReference type="Pfam" id="PF14223">
    <property type="entry name" value="Retrotran_gag_2"/>
    <property type="match status" value="1"/>
</dbReference>
<dbReference type="Proteomes" id="UP000636709">
    <property type="component" value="Unassembled WGS sequence"/>
</dbReference>
<evidence type="ECO:0000259" key="2">
    <source>
        <dbReference type="Pfam" id="PF00646"/>
    </source>
</evidence>
<feature type="region of interest" description="Disordered" evidence="1">
    <location>
        <begin position="979"/>
        <end position="999"/>
    </location>
</feature>
<evidence type="ECO:0000259" key="3">
    <source>
        <dbReference type="Pfam" id="PF07727"/>
    </source>
</evidence>
<dbReference type="InterPro" id="IPR001810">
    <property type="entry name" value="F-box_dom"/>
</dbReference>
<dbReference type="CDD" id="cd22160">
    <property type="entry name" value="F-box_AtFBL13-like"/>
    <property type="match status" value="1"/>
</dbReference>
<organism evidence="4 5">
    <name type="scientific">Digitaria exilis</name>
    <dbReference type="NCBI Taxonomy" id="1010633"/>
    <lineage>
        <taxon>Eukaryota</taxon>
        <taxon>Viridiplantae</taxon>
        <taxon>Streptophyta</taxon>
        <taxon>Embryophyta</taxon>
        <taxon>Tracheophyta</taxon>
        <taxon>Spermatophyta</taxon>
        <taxon>Magnoliopsida</taxon>
        <taxon>Liliopsida</taxon>
        <taxon>Poales</taxon>
        <taxon>Poaceae</taxon>
        <taxon>PACMAD clade</taxon>
        <taxon>Panicoideae</taxon>
        <taxon>Panicodae</taxon>
        <taxon>Paniceae</taxon>
        <taxon>Anthephorinae</taxon>
        <taxon>Digitaria</taxon>
    </lineage>
</organism>
<dbReference type="OrthoDB" id="681077at2759"/>
<dbReference type="Gene3D" id="1.20.1280.50">
    <property type="match status" value="1"/>
</dbReference>
<dbReference type="InterPro" id="IPR043502">
    <property type="entry name" value="DNA/RNA_pol_sf"/>
</dbReference>